<accession>A0A6C0HJA6</accession>
<protein>
    <recommendedName>
        <fullName evidence="2">Lipocalin/cytosolic fatty-acid binding domain-containing protein</fullName>
    </recommendedName>
</protein>
<dbReference type="EMBL" id="MN739961">
    <property type="protein sequence ID" value="QHT80093.1"/>
    <property type="molecule type" value="Genomic_DNA"/>
</dbReference>
<dbReference type="InterPro" id="IPR000566">
    <property type="entry name" value="Lipocln_cytosolic_FA-bd_dom"/>
</dbReference>
<dbReference type="SMART" id="SM00263">
    <property type="entry name" value="LYZ1"/>
    <property type="match status" value="1"/>
</dbReference>
<evidence type="ECO:0000259" key="2">
    <source>
        <dbReference type="Pfam" id="PF08212"/>
    </source>
</evidence>
<dbReference type="GO" id="GO:0003796">
    <property type="term" value="F:lysozyme activity"/>
    <property type="evidence" value="ECO:0007669"/>
    <property type="project" value="TreeGrafter"/>
</dbReference>
<name>A0A6C0HJA6_9ZZZZ</name>
<dbReference type="Gene3D" id="2.40.128.20">
    <property type="match status" value="1"/>
</dbReference>
<dbReference type="PANTHER" id="PTHR11407:SF63">
    <property type="entry name" value="LYSOZYME C"/>
    <property type="match status" value="1"/>
</dbReference>
<dbReference type="InterPro" id="IPR047202">
    <property type="entry name" value="Lipocalin_Blc-like_dom"/>
</dbReference>
<sequence length="297" mass="33963">MFFSALFIICTLFYSGYSFTDTVRELDVSQYIGHWFQVYGAPFDFTFQGYGKCITADYGVLDTGNVSVFNSQLSLKNELQPIGGYAYYEHKLEPGKLMVHLEGTPKDAPYWIVKLGEVVGGQYQYSVITTPTELALWVLARDVDVFSQKYDAEVREFLDAHNWTYISIQQTRCLEDLTTNVQSQCQIVSYLRRSGFPESTLGTMVCISKYESSYNCDATNKNTDGSTDYGLFQINSYYWCSGDPKSKYNECSVSCSSLFNCQTNSNCAYKVWRQQGYNAWYGYKNHKTECDNYKVAC</sequence>
<organism evidence="3">
    <name type="scientific">viral metagenome</name>
    <dbReference type="NCBI Taxonomy" id="1070528"/>
    <lineage>
        <taxon>unclassified sequences</taxon>
        <taxon>metagenomes</taxon>
        <taxon>organismal metagenomes</taxon>
    </lineage>
</organism>
<reference evidence="3" key="1">
    <citation type="journal article" date="2020" name="Nature">
        <title>Giant virus diversity and host interactions through global metagenomics.</title>
        <authorList>
            <person name="Schulz F."/>
            <person name="Roux S."/>
            <person name="Paez-Espino D."/>
            <person name="Jungbluth S."/>
            <person name="Walsh D.A."/>
            <person name="Denef V.J."/>
            <person name="McMahon K.D."/>
            <person name="Konstantinidis K.T."/>
            <person name="Eloe-Fadrosh E.A."/>
            <person name="Kyrpides N.C."/>
            <person name="Woyke T."/>
        </authorList>
    </citation>
    <scope>NUCLEOTIDE SEQUENCE</scope>
    <source>
        <strain evidence="3">GVMAG-M-3300023184-105</strain>
    </source>
</reference>
<feature type="domain" description="Lipocalin/cytosolic fatty-acid binding" evidence="2">
    <location>
        <begin position="26"/>
        <end position="154"/>
    </location>
</feature>
<dbReference type="CDD" id="cd19438">
    <property type="entry name" value="lipocalin_Blc-like"/>
    <property type="match status" value="1"/>
</dbReference>
<dbReference type="PANTHER" id="PTHR11407">
    <property type="entry name" value="LYSOZYME C"/>
    <property type="match status" value="1"/>
</dbReference>
<dbReference type="InterPro" id="IPR012674">
    <property type="entry name" value="Calycin"/>
</dbReference>
<evidence type="ECO:0000256" key="1">
    <source>
        <dbReference type="ARBA" id="ARBA00023157"/>
    </source>
</evidence>
<dbReference type="InterPro" id="IPR023346">
    <property type="entry name" value="Lysozyme-like_dom_sf"/>
</dbReference>
<dbReference type="InterPro" id="IPR001916">
    <property type="entry name" value="Glyco_hydro_22"/>
</dbReference>
<dbReference type="AlphaFoldDB" id="A0A6C0HJA6"/>
<dbReference type="Pfam" id="PF08212">
    <property type="entry name" value="Lipocalin_2"/>
    <property type="match status" value="1"/>
</dbReference>
<dbReference type="SUPFAM" id="SSF50814">
    <property type="entry name" value="Lipocalins"/>
    <property type="match status" value="1"/>
</dbReference>
<proteinExistence type="predicted"/>
<dbReference type="Gene3D" id="1.10.530.10">
    <property type="match status" value="1"/>
</dbReference>
<dbReference type="Pfam" id="PF00062">
    <property type="entry name" value="Lys"/>
    <property type="match status" value="1"/>
</dbReference>
<evidence type="ECO:0000313" key="3">
    <source>
        <dbReference type="EMBL" id="QHT80093.1"/>
    </source>
</evidence>
<dbReference type="PROSITE" id="PS51348">
    <property type="entry name" value="GLYCOSYL_HYDROL_F22_2"/>
    <property type="match status" value="1"/>
</dbReference>
<keyword evidence="1" id="KW-1015">Disulfide bond</keyword>
<dbReference type="PRINTS" id="PR00135">
    <property type="entry name" value="LYZLACT"/>
</dbReference>
<dbReference type="SUPFAM" id="SSF53955">
    <property type="entry name" value="Lysozyme-like"/>
    <property type="match status" value="1"/>
</dbReference>